<dbReference type="InterPro" id="IPR012341">
    <property type="entry name" value="6hp_glycosidase-like_sf"/>
</dbReference>
<dbReference type="Pfam" id="PF22422">
    <property type="entry name" value="MGH1-like_GH"/>
    <property type="match status" value="1"/>
</dbReference>
<dbReference type="EMBL" id="WBSL01000002">
    <property type="protein sequence ID" value="MPY66366.1"/>
    <property type="molecule type" value="Genomic_DNA"/>
</dbReference>
<dbReference type="GO" id="GO:0005975">
    <property type="term" value="P:carbohydrate metabolic process"/>
    <property type="evidence" value="ECO:0007669"/>
    <property type="project" value="InterPro"/>
</dbReference>
<dbReference type="Pfam" id="PF14742">
    <property type="entry name" value="GDE_N_bis"/>
    <property type="match status" value="1"/>
</dbReference>
<keyword evidence="5" id="KW-1185">Reference proteome</keyword>
<feature type="domain" description="Putative glycogen debranching enzyme N-terminal" evidence="2">
    <location>
        <begin position="8"/>
        <end position="176"/>
    </location>
</feature>
<evidence type="ECO:0000259" key="3">
    <source>
        <dbReference type="Pfam" id="PF22422"/>
    </source>
</evidence>
<protein>
    <submittedName>
        <fullName evidence="4">Amylo-alpha-1,6-glucosidase</fullName>
    </submittedName>
</protein>
<gene>
    <name evidence="4" type="ORF">F8S09_06585</name>
</gene>
<evidence type="ECO:0000256" key="1">
    <source>
        <dbReference type="SAM" id="MobiDB-lite"/>
    </source>
</evidence>
<accession>A0A7X1NVU7</accession>
<dbReference type="Proteomes" id="UP000484842">
    <property type="component" value="Unassembled WGS sequence"/>
</dbReference>
<evidence type="ECO:0000259" key="2">
    <source>
        <dbReference type="Pfam" id="PF14742"/>
    </source>
</evidence>
<dbReference type="Gene3D" id="1.50.10.10">
    <property type="match status" value="1"/>
</dbReference>
<feature type="domain" description="Mannosylglycerate hydrolase MGH1-like glycoside hydrolase" evidence="3">
    <location>
        <begin position="330"/>
        <end position="561"/>
    </location>
</feature>
<dbReference type="InterPro" id="IPR032856">
    <property type="entry name" value="GDE_N_bis"/>
</dbReference>
<evidence type="ECO:0000313" key="5">
    <source>
        <dbReference type="Proteomes" id="UP000484842"/>
    </source>
</evidence>
<reference evidence="4 5" key="1">
    <citation type="submission" date="2019-10" db="EMBL/GenBank/DDBJ databases">
        <title>Deinococcus sp. isolated from soil.</title>
        <authorList>
            <person name="Li Y."/>
            <person name="Wang J."/>
        </authorList>
    </citation>
    <scope>NUCLEOTIDE SEQUENCE [LARGE SCALE GENOMIC DNA]</scope>
    <source>
        <strain evidence="4 5">SDU3-2</strain>
    </source>
</reference>
<sequence>MLSTRTVLKDNDLYLVGDQQHQVAQGESGLYRRDTRFLCRYEWRLGGERPQPLVQHERWPFWLHEQSANADVGYTMHVGITRDLTLTGTEVRDRLRITLYQPGTHRLSLRLGADFADMFEVRGWPGGVGPREVGTRPVPGGVEFAYTAGDGLRCRALVQATPEPTWDGEALNWELDQDTDVQVSVFLLQGDEVPTAGDPDALAREYAALPVPLTLPDPRDQRVLERSVQDLRSLSFQTEAGPFPAAGLPWFVAPFGRDSLIIALLTHRHLPDLAVTVARYLAARQGTNLDPVTLEQPGKILHEERTGELTRLGRTPHRPYYATADATPLFVWLVGELSRERPELAAELRPHWEAALTWLTTFGDPDGDGLIEYTPDPGGITNAVWKDSGDSTFTEDGEDVSGHVAVIEVQGYAYAAFLAAARMYRDLGESGRALEWEARAATLQDTFQRAFWWPERGYYVHGLNGDKRPLRVLVSNPAHTLWTGIIPPEFAPTVARTALGEELWSGWGIRTLGVREPRYNPVSYHNGSVWPHDTAAAALGFERYGLHAEAAQIARALFDVARWAPDHRLSELLAGFPRDGGPPVPYPAACHPQGWDAAIPLALAHLLPGSTGKEAVQGSRQEQPEFHEWRK</sequence>
<dbReference type="InterPro" id="IPR054491">
    <property type="entry name" value="MGH1-like_GH"/>
</dbReference>
<dbReference type="InterPro" id="IPR008928">
    <property type="entry name" value="6-hairpin_glycosidase_sf"/>
</dbReference>
<feature type="compositionally biased region" description="Basic and acidic residues" evidence="1">
    <location>
        <begin position="622"/>
        <end position="631"/>
    </location>
</feature>
<organism evidence="4 5">
    <name type="scientific">Deinococcus terrestris</name>
    <dbReference type="NCBI Taxonomy" id="2651870"/>
    <lineage>
        <taxon>Bacteria</taxon>
        <taxon>Thermotogati</taxon>
        <taxon>Deinococcota</taxon>
        <taxon>Deinococci</taxon>
        <taxon>Deinococcales</taxon>
        <taxon>Deinococcaceae</taxon>
        <taxon>Deinococcus</taxon>
    </lineage>
</organism>
<dbReference type="AlphaFoldDB" id="A0A7X1NVU7"/>
<dbReference type="RefSeq" id="WP_152870387.1">
    <property type="nucleotide sequence ID" value="NZ_WBSL01000002.1"/>
</dbReference>
<feature type="region of interest" description="Disordered" evidence="1">
    <location>
        <begin position="612"/>
        <end position="631"/>
    </location>
</feature>
<dbReference type="SUPFAM" id="SSF48208">
    <property type="entry name" value="Six-hairpin glycosidases"/>
    <property type="match status" value="1"/>
</dbReference>
<name>A0A7X1NVU7_9DEIO</name>
<evidence type="ECO:0000313" key="4">
    <source>
        <dbReference type="EMBL" id="MPY66366.1"/>
    </source>
</evidence>
<proteinExistence type="predicted"/>
<comment type="caution">
    <text evidence="4">The sequence shown here is derived from an EMBL/GenBank/DDBJ whole genome shotgun (WGS) entry which is preliminary data.</text>
</comment>